<evidence type="ECO:0000313" key="1">
    <source>
        <dbReference type="EMBL" id="ADC68233.1"/>
    </source>
</evidence>
<reference evidence="1" key="1">
    <citation type="submission" date="2010-01" db="EMBL/GenBank/DDBJ databases">
        <authorList>
            <person name="Zheng C.-B."/>
            <person name="Chen M.-H."/>
            <person name="Wang C.-L."/>
        </authorList>
    </citation>
    <scope>NUCLEOTIDE SEQUENCE</scope>
    <source>
        <strain evidence="1">Qzc01</strain>
    </source>
</reference>
<protein>
    <submittedName>
        <fullName evidence="1">Polyketide synthase</fullName>
    </submittedName>
</protein>
<sequence length="78" mass="8621">LQQILGCKPEPATVWVLWVPRTTLHTSQRVKQHSSTNFSSLSIDVTPILAQTLQHHDVETINLGSGSGLLTLRIHLLS</sequence>
<feature type="non-terminal residue" evidence="1">
    <location>
        <position position="78"/>
    </location>
</feature>
<dbReference type="AlphaFoldDB" id="D3YN52"/>
<organism evidence="1">
    <name type="scientific">Monascus purpureus</name>
    <name type="common">Red mold</name>
    <name type="synonym">Monascus anka</name>
    <dbReference type="NCBI Taxonomy" id="5098"/>
    <lineage>
        <taxon>Eukaryota</taxon>
        <taxon>Fungi</taxon>
        <taxon>Dikarya</taxon>
        <taxon>Ascomycota</taxon>
        <taxon>Pezizomycotina</taxon>
        <taxon>Eurotiomycetes</taxon>
        <taxon>Eurotiomycetidae</taxon>
        <taxon>Eurotiales</taxon>
        <taxon>Aspergillaceae</taxon>
        <taxon>Monascus</taxon>
    </lineage>
</organism>
<dbReference type="EMBL" id="GU645204">
    <property type="protein sequence ID" value="ADC68233.1"/>
    <property type="molecule type" value="Genomic_DNA"/>
</dbReference>
<accession>D3YN52</accession>
<name>D3YN52_MONPU</name>
<proteinExistence type="predicted"/>
<feature type="non-terminal residue" evidence="1">
    <location>
        <position position="1"/>
    </location>
</feature>